<keyword evidence="2 4" id="KW-0378">Hydrolase</keyword>
<dbReference type="InterPro" id="IPR050300">
    <property type="entry name" value="GDXG_lipolytic_enzyme"/>
</dbReference>
<evidence type="ECO:0000313" key="4">
    <source>
        <dbReference type="EMBL" id="RXJ73671.1"/>
    </source>
</evidence>
<dbReference type="Pfam" id="PF07859">
    <property type="entry name" value="Abhydrolase_3"/>
    <property type="match status" value="1"/>
</dbReference>
<dbReference type="OrthoDB" id="9806180at2"/>
<dbReference type="InterPro" id="IPR013094">
    <property type="entry name" value="AB_hydrolase_3"/>
</dbReference>
<evidence type="ECO:0000313" key="5">
    <source>
        <dbReference type="Proteomes" id="UP000290287"/>
    </source>
</evidence>
<dbReference type="Gene3D" id="3.40.50.1820">
    <property type="entry name" value="alpha/beta hydrolase"/>
    <property type="match status" value="1"/>
</dbReference>
<protein>
    <submittedName>
        <fullName evidence="4">Alpha/beta hydrolase</fullName>
    </submittedName>
</protein>
<dbReference type="AlphaFoldDB" id="A0A4Q0YX80"/>
<keyword evidence="5" id="KW-1185">Reference proteome</keyword>
<organism evidence="4 5">
    <name type="scientific">Veronia nyctiphanis</name>
    <dbReference type="NCBI Taxonomy" id="1278244"/>
    <lineage>
        <taxon>Bacteria</taxon>
        <taxon>Pseudomonadati</taxon>
        <taxon>Pseudomonadota</taxon>
        <taxon>Gammaproteobacteria</taxon>
        <taxon>Vibrionales</taxon>
        <taxon>Vibrionaceae</taxon>
        <taxon>Veronia</taxon>
    </lineage>
</organism>
<feature type="domain" description="Alpha/beta hydrolase fold-3" evidence="3">
    <location>
        <begin position="80"/>
        <end position="291"/>
    </location>
</feature>
<dbReference type="SUPFAM" id="SSF53474">
    <property type="entry name" value="alpha/beta-Hydrolases"/>
    <property type="match status" value="1"/>
</dbReference>
<evidence type="ECO:0000259" key="3">
    <source>
        <dbReference type="Pfam" id="PF07859"/>
    </source>
</evidence>
<dbReference type="PROSITE" id="PS01173">
    <property type="entry name" value="LIPASE_GDXG_HIS"/>
    <property type="match status" value="1"/>
</dbReference>
<name>A0A4Q0YX80_9GAMM</name>
<dbReference type="EMBL" id="PEIB01000007">
    <property type="protein sequence ID" value="RXJ73671.1"/>
    <property type="molecule type" value="Genomic_DNA"/>
</dbReference>
<comment type="caution">
    <text evidence="4">The sequence shown here is derived from an EMBL/GenBank/DDBJ whole genome shotgun (WGS) entry which is preliminary data.</text>
</comment>
<dbReference type="GO" id="GO:0016787">
    <property type="term" value="F:hydrolase activity"/>
    <property type="evidence" value="ECO:0007669"/>
    <property type="project" value="UniProtKB-KW"/>
</dbReference>
<accession>A0A4Q0YX80</accession>
<evidence type="ECO:0000256" key="1">
    <source>
        <dbReference type="ARBA" id="ARBA00010515"/>
    </source>
</evidence>
<reference evidence="4 5" key="1">
    <citation type="submission" date="2017-10" db="EMBL/GenBank/DDBJ databases">
        <title>Nyctiphanis sp. nov., isolated from the stomach of the euphausiid Nyctiphanes simplex (Hansen, 1911) in the Gulf of California.</title>
        <authorList>
            <person name="Gomez-Gil B."/>
            <person name="Aguilar-Mendez M."/>
            <person name="Lopez-Cortes A."/>
            <person name="Gomez-Gutierrez J."/>
            <person name="Roque A."/>
            <person name="Lang E."/>
            <person name="Gonzalez-Castillo A."/>
        </authorList>
    </citation>
    <scope>NUCLEOTIDE SEQUENCE [LARGE SCALE GENOMIC DNA]</scope>
    <source>
        <strain evidence="4 5">CAIM 600</strain>
    </source>
</reference>
<dbReference type="RefSeq" id="WP_129121837.1">
    <property type="nucleotide sequence ID" value="NZ_PEIB01000007.1"/>
</dbReference>
<proteinExistence type="inferred from homology"/>
<gene>
    <name evidence="4" type="ORF">CS022_07975</name>
</gene>
<dbReference type="InterPro" id="IPR029058">
    <property type="entry name" value="AB_hydrolase_fold"/>
</dbReference>
<dbReference type="InterPro" id="IPR002168">
    <property type="entry name" value="Lipase_GDXG_HIS_AS"/>
</dbReference>
<dbReference type="PANTHER" id="PTHR48081">
    <property type="entry name" value="AB HYDROLASE SUPERFAMILY PROTEIN C4A8.06C"/>
    <property type="match status" value="1"/>
</dbReference>
<evidence type="ECO:0000256" key="2">
    <source>
        <dbReference type="ARBA" id="ARBA00022801"/>
    </source>
</evidence>
<dbReference type="PANTHER" id="PTHR48081:SF8">
    <property type="entry name" value="ALPHA_BETA HYDROLASE FOLD-3 DOMAIN-CONTAINING PROTEIN-RELATED"/>
    <property type="match status" value="1"/>
</dbReference>
<sequence>MTLESNQRWIGKVIGAAPQINILPPKFSRPFLLLMDKLFGLPKQRLDSVSNLSIPLASTPGQNIGIRVYRPTNRISGATMVYFHGGGFVLGDLNSHDNLCRKLALECGISIVAVDYRLAPEHKYPTAIIDCIDAWNWINDNAAALKISTAKIGIGGDSAGGYLSIAVGLPSLHSTLPTTTQRKPDFQYLLYPITDARGQTESYKTHTKDLLLTSGLMSYFYESFLNTPNEAETLLASPILTANLAEAPKTYLLTVEYDPLRDEGQAMASRMKEAGVDIVHEHIDDCMHAFVHLSKISARAKEASTDLVRPLTQLIA</sequence>
<dbReference type="Proteomes" id="UP000290287">
    <property type="component" value="Unassembled WGS sequence"/>
</dbReference>
<comment type="similarity">
    <text evidence="1">Belongs to the 'GDXG' lipolytic enzyme family.</text>
</comment>